<dbReference type="GO" id="GO:0043201">
    <property type="term" value="P:response to L-leucine"/>
    <property type="evidence" value="ECO:0007669"/>
    <property type="project" value="TreeGrafter"/>
</dbReference>
<dbReference type="Gene3D" id="1.10.10.10">
    <property type="entry name" value="Winged helix-like DNA-binding domain superfamily/Winged helix DNA-binding domain"/>
    <property type="match status" value="1"/>
</dbReference>
<sequence>MDAIDRKILQTLTADGRISNQALAERVGLSASACLRRVAALEAAGVIAGYRAVLDPAKLGRGFSAYVGVGLTEHSRAAQDAFERVVATAPEVTECHNVTGTIEYLLRVDCADLAAYKRFHGDVLGTIPQVTRLVTYVVMGSPKDGRAGV</sequence>
<dbReference type="InterPro" id="IPR036390">
    <property type="entry name" value="WH_DNA-bd_sf"/>
</dbReference>
<evidence type="ECO:0000313" key="7">
    <source>
        <dbReference type="Proteomes" id="UP000199302"/>
    </source>
</evidence>
<dbReference type="InterPro" id="IPR019885">
    <property type="entry name" value="Tscrpt_reg_HTH_AsnC-type_CS"/>
</dbReference>
<dbReference type="GO" id="GO:0043565">
    <property type="term" value="F:sequence-specific DNA binding"/>
    <property type="evidence" value="ECO:0007669"/>
    <property type="project" value="InterPro"/>
</dbReference>
<dbReference type="SUPFAM" id="SSF54909">
    <property type="entry name" value="Dimeric alpha+beta barrel"/>
    <property type="match status" value="1"/>
</dbReference>
<keyword evidence="7" id="KW-1185">Reference proteome</keyword>
<dbReference type="SUPFAM" id="SSF46785">
    <property type="entry name" value="Winged helix' DNA-binding domain"/>
    <property type="match status" value="1"/>
</dbReference>
<dbReference type="InterPro" id="IPR036388">
    <property type="entry name" value="WH-like_DNA-bd_sf"/>
</dbReference>
<dbReference type="PANTHER" id="PTHR30154">
    <property type="entry name" value="LEUCINE-RESPONSIVE REGULATORY PROTEIN"/>
    <property type="match status" value="1"/>
</dbReference>
<keyword evidence="1" id="KW-0805">Transcription regulation</keyword>
<name>A0A1I6DUS3_9RHOB</name>
<dbReference type="PRINTS" id="PR00033">
    <property type="entry name" value="HTHASNC"/>
</dbReference>
<dbReference type="InterPro" id="IPR000485">
    <property type="entry name" value="AsnC-type_HTH_dom"/>
</dbReference>
<evidence type="ECO:0000256" key="1">
    <source>
        <dbReference type="ARBA" id="ARBA00023015"/>
    </source>
</evidence>
<dbReference type="Pfam" id="PF13412">
    <property type="entry name" value="HTH_24"/>
    <property type="match status" value="1"/>
</dbReference>
<dbReference type="InterPro" id="IPR019888">
    <property type="entry name" value="Tscrpt_reg_AsnC-like"/>
</dbReference>
<keyword evidence="3" id="KW-0010">Activator</keyword>
<evidence type="ECO:0000256" key="3">
    <source>
        <dbReference type="ARBA" id="ARBA00023159"/>
    </source>
</evidence>
<dbReference type="SMART" id="SM00344">
    <property type="entry name" value="HTH_ASNC"/>
    <property type="match status" value="1"/>
</dbReference>
<dbReference type="Pfam" id="PF01037">
    <property type="entry name" value="AsnC_trans_reg"/>
    <property type="match status" value="1"/>
</dbReference>
<dbReference type="PROSITE" id="PS00519">
    <property type="entry name" value="HTH_ASNC_1"/>
    <property type="match status" value="1"/>
</dbReference>
<dbReference type="InterPro" id="IPR011991">
    <property type="entry name" value="ArsR-like_HTH"/>
</dbReference>
<dbReference type="InterPro" id="IPR011008">
    <property type="entry name" value="Dimeric_a/b-barrel"/>
</dbReference>
<dbReference type="RefSeq" id="WP_092079723.1">
    <property type="nucleotide sequence ID" value="NZ_FOYI01000005.1"/>
</dbReference>
<keyword evidence="2 6" id="KW-0238">DNA-binding</keyword>
<dbReference type="GO" id="GO:0006355">
    <property type="term" value="P:regulation of DNA-templated transcription"/>
    <property type="evidence" value="ECO:0007669"/>
    <property type="project" value="UniProtKB-ARBA"/>
</dbReference>
<dbReference type="Gene3D" id="3.30.70.920">
    <property type="match status" value="1"/>
</dbReference>
<dbReference type="AlphaFoldDB" id="A0A1I6DUS3"/>
<dbReference type="OrthoDB" id="9802341at2"/>
<dbReference type="STRING" id="871652.SAMN04515673_105182"/>
<accession>A0A1I6DUS3</accession>
<dbReference type="CDD" id="cd00090">
    <property type="entry name" value="HTH_ARSR"/>
    <property type="match status" value="1"/>
</dbReference>
<dbReference type="PROSITE" id="PS50956">
    <property type="entry name" value="HTH_ASNC_2"/>
    <property type="match status" value="1"/>
</dbReference>
<dbReference type="Proteomes" id="UP000199302">
    <property type="component" value="Unassembled WGS sequence"/>
</dbReference>
<evidence type="ECO:0000259" key="5">
    <source>
        <dbReference type="PROSITE" id="PS50956"/>
    </source>
</evidence>
<keyword evidence="4" id="KW-0804">Transcription</keyword>
<dbReference type="FunFam" id="1.10.10.10:FF:000186">
    <property type="entry name" value="AsnC family transcriptional regulator"/>
    <property type="match status" value="1"/>
</dbReference>
<reference evidence="6 7" key="1">
    <citation type="submission" date="2016-10" db="EMBL/GenBank/DDBJ databases">
        <authorList>
            <person name="de Groot N.N."/>
        </authorList>
    </citation>
    <scope>NUCLEOTIDE SEQUENCE [LARGE SCALE GENOMIC DNA]</scope>
    <source>
        <strain evidence="7">KMM 9023,NRIC 0796,JCM 17311,KCTC 23692</strain>
    </source>
</reference>
<dbReference type="GO" id="GO:0005829">
    <property type="term" value="C:cytosol"/>
    <property type="evidence" value="ECO:0007669"/>
    <property type="project" value="TreeGrafter"/>
</dbReference>
<evidence type="ECO:0000313" key="6">
    <source>
        <dbReference type="EMBL" id="SFR09107.1"/>
    </source>
</evidence>
<gene>
    <name evidence="6" type="ORF">SAMN04515673_105182</name>
</gene>
<dbReference type="GO" id="GO:0006524">
    <property type="term" value="P:alanine catabolic process"/>
    <property type="evidence" value="ECO:0007669"/>
    <property type="project" value="TreeGrafter"/>
</dbReference>
<evidence type="ECO:0000256" key="4">
    <source>
        <dbReference type="ARBA" id="ARBA00023163"/>
    </source>
</evidence>
<dbReference type="PANTHER" id="PTHR30154:SF0">
    <property type="entry name" value="LEUCINE-RESPONSIVE REGULATORY PROTEIN"/>
    <property type="match status" value="1"/>
</dbReference>
<dbReference type="InterPro" id="IPR019887">
    <property type="entry name" value="Tscrpt_reg_AsnC/Lrp_C"/>
</dbReference>
<organism evidence="6 7">
    <name type="scientific">Poseidonocella sedimentorum</name>
    <dbReference type="NCBI Taxonomy" id="871652"/>
    <lineage>
        <taxon>Bacteria</taxon>
        <taxon>Pseudomonadati</taxon>
        <taxon>Pseudomonadota</taxon>
        <taxon>Alphaproteobacteria</taxon>
        <taxon>Rhodobacterales</taxon>
        <taxon>Roseobacteraceae</taxon>
        <taxon>Poseidonocella</taxon>
    </lineage>
</organism>
<evidence type="ECO:0000256" key="2">
    <source>
        <dbReference type="ARBA" id="ARBA00023125"/>
    </source>
</evidence>
<protein>
    <submittedName>
        <fullName evidence="6">DNA-binding transcriptional regulator, Lrp family</fullName>
    </submittedName>
</protein>
<feature type="domain" description="HTH asnC-type" evidence="5">
    <location>
        <begin position="1"/>
        <end position="62"/>
    </location>
</feature>
<proteinExistence type="predicted"/>
<dbReference type="EMBL" id="FOYI01000005">
    <property type="protein sequence ID" value="SFR09107.1"/>
    <property type="molecule type" value="Genomic_DNA"/>
</dbReference>